<comment type="caution">
    <text evidence="2">The sequence shown here is derived from an EMBL/GenBank/DDBJ whole genome shotgun (WGS) entry which is preliminary data.</text>
</comment>
<dbReference type="Proteomes" id="UP000292423">
    <property type="component" value="Unassembled WGS sequence"/>
</dbReference>
<feature type="signal peptide" evidence="1">
    <location>
        <begin position="1"/>
        <end position="20"/>
    </location>
</feature>
<keyword evidence="3" id="KW-1185">Reference proteome</keyword>
<keyword evidence="1" id="KW-0732">Signal</keyword>
<name>A0A4Q7ZAR7_9GAMM</name>
<dbReference type="InterPro" id="IPR011042">
    <property type="entry name" value="6-blade_b-propeller_TolB-like"/>
</dbReference>
<accession>A0A4Q7ZAR7</accession>
<evidence type="ECO:0000313" key="3">
    <source>
        <dbReference type="Proteomes" id="UP000292423"/>
    </source>
</evidence>
<evidence type="ECO:0000313" key="2">
    <source>
        <dbReference type="EMBL" id="RZU47660.1"/>
    </source>
</evidence>
<dbReference type="OrthoDB" id="6372063at2"/>
<proteinExistence type="predicted"/>
<protein>
    <submittedName>
        <fullName evidence="2">Putative pyrroloquinoline-quinone binding quinoprotein</fullName>
    </submittedName>
</protein>
<reference evidence="2 3" key="1">
    <citation type="submission" date="2019-02" db="EMBL/GenBank/DDBJ databases">
        <title>Genomic Encyclopedia of Type Strains, Phase IV (KMG-IV): sequencing the most valuable type-strain genomes for metagenomic binning, comparative biology and taxonomic classification.</title>
        <authorList>
            <person name="Goeker M."/>
        </authorList>
    </citation>
    <scope>NUCLEOTIDE SEQUENCE [LARGE SCALE GENOMIC DNA]</scope>
    <source>
        <strain evidence="2 3">DSM 105135</strain>
    </source>
</reference>
<evidence type="ECO:0000256" key="1">
    <source>
        <dbReference type="SAM" id="SignalP"/>
    </source>
</evidence>
<dbReference type="SUPFAM" id="SSF63829">
    <property type="entry name" value="Calcium-dependent phosphotriesterase"/>
    <property type="match status" value="1"/>
</dbReference>
<dbReference type="AlphaFoldDB" id="A0A4Q7ZAR7"/>
<dbReference type="Gene3D" id="2.120.10.30">
    <property type="entry name" value="TolB, C-terminal domain"/>
    <property type="match status" value="1"/>
</dbReference>
<dbReference type="PROSITE" id="PS51257">
    <property type="entry name" value="PROKAR_LIPOPROTEIN"/>
    <property type="match status" value="1"/>
</dbReference>
<gene>
    <name evidence="2" type="ORF">EV700_0627</name>
</gene>
<organism evidence="2 3">
    <name type="scientific">Fluviicoccus keumensis</name>
    <dbReference type="NCBI Taxonomy" id="1435465"/>
    <lineage>
        <taxon>Bacteria</taxon>
        <taxon>Pseudomonadati</taxon>
        <taxon>Pseudomonadota</taxon>
        <taxon>Gammaproteobacteria</taxon>
        <taxon>Moraxellales</taxon>
        <taxon>Moraxellaceae</taxon>
        <taxon>Fluviicoccus</taxon>
    </lineage>
</organism>
<sequence>MRLSTLTRLPVLTGIAAVLAACTAAQLTPVWESWASANDQEDRYESVHSVLADPAGAVISVGVSSSLQTSQDQLVVVKYTLTGQVIWKAVADLGDYDKPYAARLGTDGSIYAVTETAVVKFDRNGFELWRKTLEGGIDGGALRDLELNGNQVLVAGRKLYVLDLNGNPVTTVTPAAPLWDVAVTATGLYTAGYGHVQRFDANLQPVWHWAHADAQNPPAELAVAADGTVYVATYNDEPQDSSYLTRISSSGAQVWTKFFNDPDSQSFQLGGVPKVKLLATGNLVLGLSQQPTRILNIINPANGSALYSTTQKSGIINELETDTAGNIYVAGNNTPQKFDSKAALLASGTMNAVDITSGGLALYGSAIYVGAGAFDSQGKMKLYLSKYNNQ</sequence>
<dbReference type="RefSeq" id="WP_130410884.1">
    <property type="nucleotide sequence ID" value="NZ_SHKX01000010.1"/>
</dbReference>
<dbReference type="EMBL" id="SHKX01000010">
    <property type="protein sequence ID" value="RZU47660.1"/>
    <property type="molecule type" value="Genomic_DNA"/>
</dbReference>
<feature type="chain" id="PRO_5020943470" evidence="1">
    <location>
        <begin position="21"/>
        <end position="390"/>
    </location>
</feature>